<sequence>MMAYLGFFTSAIVSFFQFFINYIRTVYLAFKLDGPKAVPFLGNVLLLKDEEEMEAVGTHVYARHGPFMRIWVSILPVIFIYEPSHLRVILGTNKYSEKNIFYSILHNFIGEGLITNNGDKWKRNRRLIQPLFHVNILETFIEEFQNSAERFVDKLEGVTDTNIKISTFVNDCVLDILHNTVLGIPVDKDSPYRQGEVLLVTRLVRPWLLLEKIFKQTESADKEQQQKRSLHEYTKKVLSQKRSTNTFSKKCLMDMLVEIASNNKEFTDEDLINETVTFMLAGQDSVGAGIAFSLFYLAKYPDIQQKVIEELGTIGTITGMKELNEMKYLEQVIKETLRLAPSVPILARVLTEEVVLDGKTFPSGTNLLISPYITHRLPHVFPNPLEFNPDRFSPENLEKMHPYAFLPFSLGPRNCIGYKFAYLEMKSVLSAIVRRFELSLKPGYDSYQMKYRTTIRAKGGIWLQLKRRENVIR</sequence>
<dbReference type="CDD" id="cd20628">
    <property type="entry name" value="CYP4"/>
    <property type="match status" value="1"/>
</dbReference>
<dbReference type="PRINTS" id="PR00463">
    <property type="entry name" value="EP450I"/>
</dbReference>
<proteinExistence type="inferred from homology"/>
<dbReference type="GO" id="GO:0020037">
    <property type="term" value="F:heme binding"/>
    <property type="evidence" value="ECO:0007669"/>
    <property type="project" value="InterPro"/>
</dbReference>
<dbReference type="GO" id="GO:0004497">
    <property type="term" value="F:monooxygenase activity"/>
    <property type="evidence" value="ECO:0007669"/>
    <property type="project" value="UniProtKB-KW"/>
</dbReference>
<evidence type="ECO:0000313" key="11">
    <source>
        <dbReference type="Proteomes" id="UP001153737"/>
    </source>
</evidence>
<evidence type="ECO:0008006" key="12">
    <source>
        <dbReference type="Google" id="ProtNLM"/>
    </source>
</evidence>
<dbReference type="Gene3D" id="1.10.630.10">
    <property type="entry name" value="Cytochrome P450"/>
    <property type="match status" value="1"/>
</dbReference>
<comment type="cofactor">
    <cofactor evidence="1 8">
        <name>heme</name>
        <dbReference type="ChEBI" id="CHEBI:30413"/>
    </cofactor>
</comment>
<evidence type="ECO:0000256" key="3">
    <source>
        <dbReference type="ARBA" id="ARBA00022617"/>
    </source>
</evidence>
<evidence type="ECO:0000256" key="5">
    <source>
        <dbReference type="ARBA" id="ARBA00023002"/>
    </source>
</evidence>
<keyword evidence="6 8" id="KW-0408">Iron</keyword>
<dbReference type="PROSITE" id="PS00086">
    <property type="entry name" value="CYTOCHROME_P450"/>
    <property type="match status" value="1"/>
</dbReference>
<dbReference type="InterPro" id="IPR001128">
    <property type="entry name" value="Cyt_P450"/>
</dbReference>
<keyword evidence="5 9" id="KW-0560">Oxidoreductase</keyword>
<evidence type="ECO:0000256" key="9">
    <source>
        <dbReference type="RuleBase" id="RU000461"/>
    </source>
</evidence>
<comment type="similarity">
    <text evidence="2 9">Belongs to the cytochrome P450 family.</text>
</comment>
<dbReference type="Proteomes" id="UP001153737">
    <property type="component" value="Chromosome 5"/>
</dbReference>
<dbReference type="Pfam" id="PF00067">
    <property type="entry name" value="p450"/>
    <property type="match status" value="1"/>
</dbReference>
<dbReference type="SUPFAM" id="SSF48264">
    <property type="entry name" value="Cytochrome P450"/>
    <property type="match status" value="1"/>
</dbReference>
<organism evidence="10 11">
    <name type="scientific">Phaedon cochleariae</name>
    <name type="common">Mustard beetle</name>
    <dbReference type="NCBI Taxonomy" id="80249"/>
    <lineage>
        <taxon>Eukaryota</taxon>
        <taxon>Metazoa</taxon>
        <taxon>Ecdysozoa</taxon>
        <taxon>Arthropoda</taxon>
        <taxon>Hexapoda</taxon>
        <taxon>Insecta</taxon>
        <taxon>Pterygota</taxon>
        <taxon>Neoptera</taxon>
        <taxon>Endopterygota</taxon>
        <taxon>Coleoptera</taxon>
        <taxon>Polyphaga</taxon>
        <taxon>Cucujiformia</taxon>
        <taxon>Chrysomeloidea</taxon>
        <taxon>Chrysomelidae</taxon>
        <taxon>Chrysomelinae</taxon>
        <taxon>Chrysomelini</taxon>
        <taxon>Phaedon</taxon>
    </lineage>
</organism>
<dbReference type="EMBL" id="OU896711">
    <property type="protein sequence ID" value="CAG9821695.1"/>
    <property type="molecule type" value="Genomic_DNA"/>
</dbReference>
<dbReference type="PRINTS" id="PR00385">
    <property type="entry name" value="P450"/>
</dbReference>
<keyword evidence="3 8" id="KW-0349">Heme</keyword>
<dbReference type="InterPro" id="IPR002401">
    <property type="entry name" value="Cyt_P450_E_grp-I"/>
</dbReference>
<keyword evidence="11" id="KW-1185">Reference proteome</keyword>
<dbReference type="OrthoDB" id="1470350at2759"/>
<dbReference type="AlphaFoldDB" id="A0A9N9SG62"/>
<gene>
    <name evidence="10" type="ORF">PHAECO_LOCUS9268</name>
</gene>
<evidence type="ECO:0000256" key="4">
    <source>
        <dbReference type="ARBA" id="ARBA00022723"/>
    </source>
</evidence>
<dbReference type="PANTHER" id="PTHR24291">
    <property type="entry name" value="CYTOCHROME P450 FAMILY 4"/>
    <property type="match status" value="1"/>
</dbReference>
<name>A0A9N9SG62_PHACE</name>
<evidence type="ECO:0000256" key="7">
    <source>
        <dbReference type="ARBA" id="ARBA00023033"/>
    </source>
</evidence>
<evidence type="ECO:0000256" key="6">
    <source>
        <dbReference type="ARBA" id="ARBA00023004"/>
    </source>
</evidence>
<dbReference type="InterPro" id="IPR036396">
    <property type="entry name" value="Cyt_P450_sf"/>
</dbReference>
<evidence type="ECO:0000256" key="8">
    <source>
        <dbReference type="PIRSR" id="PIRSR602401-1"/>
    </source>
</evidence>
<dbReference type="GO" id="GO:0016705">
    <property type="term" value="F:oxidoreductase activity, acting on paired donors, with incorporation or reduction of molecular oxygen"/>
    <property type="evidence" value="ECO:0007669"/>
    <property type="project" value="InterPro"/>
</dbReference>
<feature type="binding site" description="axial binding residue" evidence="8">
    <location>
        <position position="415"/>
    </location>
    <ligand>
        <name>heme</name>
        <dbReference type="ChEBI" id="CHEBI:30413"/>
    </ligand>
    <ligandPart>
        <name>Fe</name>
        <dbReference type="ChEBI" id="CHEBI:18248"/>
    </ligandPart>
</feature>
<dbReference type="GO" id="GO:0005506">
    <property type="term" value="F:iron ion binding"/>
    <property type="evidence" value="ECO:0007669"/>
    <property type="project" value="InterPro"/>
</dbReference>
<accession>A0A9N9SG62</accession>
<dbReference type="InterPro" id="IPR050196">
    <property type="entry name" value="Cytochrome_P450_Monoox"/>
</dbReference>
<reference evidence="10" key="2">
    <citation type="submission" date="2022-10" db="EMBL/GenBank/DDBJ databases">
        <authorList>
            <consortium name="ENA_rothamsted_submissions"/>
            <consortium name="culmorum"/>
            <person name="King R."/>
        </authorList>
    </citation>
    <scope>NUCLEOTIDE SEQUENCE</scope>
</reference>
<protein>
    <recommendedName>
        <fullName evidence="12">Cytochrome P450</fullName>
    </recommendedName>
</protein>
<evidence type="ECO:0000313" key="10">
    <source>
        <dbReference type="EMBL" id="CAG9821695.1"/>
    </source>
</evidence>
<dbReference type="PANTHER" id="PTHR24291:SF177">
    <property type="entry name" value="CYTOCHROME P450 4AA1-RELATED"/>
    <property type="match status" value="1"/>
</dbReference>
<dbReference type="InterPro" id="IPR017972">
    <property type="entry name" value="Cyt_P450_CS"/>
</dbReference>
<evidence type="ECO:0000256" key="2">
    <source>
        <dbReference type="ARBA" id="ARBA00010617"/>
    </source>
</evidence>
<evidence type="ECO:0000256" key="1">
    <source>
        <dbReference type="ARBA" id="ARBA00001971"/>
    </source>
</evidence>
<keyword evidence="7 9" id="KW-0503">Monooxygenase</keyword>
<keyword evidence="4 8" id="KW-0479">Metal-binding</keyword>
<reference evidence="10" key="1">
    <citation type="submission" date="2022-01" db="EMBL/GenBank/DDBJ databases">
        <authorList>
            <person name="King R."/>
        </authorList>
    </citation>
    <scope>NUCLEOTIDE SEQUENCE</scope>
</reference>